<dbReference type="AlphaFoldDB" id="A0A6A4NU63"/>
<protein>
    <submittedName>
        <fullName evidence="1">Uncharacterized protein</fullName>
    </submittedName>
</protein>
<keyword evidence="2" id="KW-1185">Reference proteome</keyword>
<comment type="caution">
    <text evidence="1">The sequence shown here is derived from an EMBL/GenBank/DDBJ whole genome shotgun (WGS) entry which is preliminary data.</text>
</comment>
<name>A0A6A4NU63_LUPAL</name>
<organism evidence="1 2">
    <name type="scientific">Lupinus albus</name>
    <name type="common">White lupine</name>
    <name type="synonym">Lupinus termis</name>
    <dbReference type="NCBI Taxonomy" id="3870"/>
    <lineage>
        <taxon>Eukaryota</taxon>
        <taxon>Viridiplantae</taxon>
        <taxon>Streptophyta</taxon>
        <taxon>Embryophyta</taxon>
        <taxon>Tracheophyta</taxon>
        <taxon>Spermatophyta</taxon>
        <taxon>Magnoliopsida</taxon>
        <taxon>eudicotyledons</taxon>
        <taxon>Gunneridae</taxon>
        <taxon>Pentapetalae</taxon>
        <taxon>rosids</taxon>
        <taxon>fabids</taxon>
        <taxon>Fabales</taxon>
        <taxon>Fabaceae</taxon>
        <taxon>Papilionoideae</taxon>
        <taxon>50 kb inversion clade</taxon>
        <taxon>genistoids sensu lato</taxon>
        <taxon>core genistoids</taxon>
        <taxon>Genisteae</taxon>
        <taxon>Lupinus</taxon>
    </lineage>
</organism>
<evidence type="ECO:0000313" key="2">
    <source>
        <dbReference type="Proteomes" id="UP000447434"/>
    </source>
</evidence>
<evidence type="ECO:0000313" key="1">
    <source>
        <dbReference type="EMBL" id="KAE9590057.1"/>
    </source>
</evidence>
<accession>A0A6A4NU63</accession>
<gene>
    <name evidence="1" type="ORF">Lalb_Chr21g0315521</name>
</gene>
<dbReference type="EMBL" id="WOCE01000021">
    <property type="protein sequence ID" value="KAE9590057.1"/>
    <property type="molecule type" value="Genomic_DNA"/>
</dbReference>
<reference evidence="2" key="1">
    <citation type="journal article" date="2020" name="Nat. Commun.">
        <title>Genome sequence of the cluster root forming white lupin.</title>
        <authorList>
            <person name="Hufnagel B."/>
            <person name="Marques A."/>
            <person name="Soriano A."/>
            <person name="Marques L."/>
            <person name="Divol F."/>
            <person name="Doumas P."/>
            <person name="Sallet E."/>
            <person name="Mancinotti D."/>
            <person name="Carrere S."/>
            <person name="Marande W."/>
            <person name="Arribat S."/>
            <person name="Keller J."/>
            <person name="Huneau C."/>
            <person name="Blein T."/>
            <person name="Aime D."/>
            <person name="Laguerre M."/>
            <person name="Taylor J."/>
            <person name="Schubert V."/>
            <person name="Nelson M."/>
            <person name="Geu-Flores F."/>
            <person name="Crespi M."/>
            <person name="Gallardo-Guerrero K."/>
            <person name="Delaux P.-M."/>
            <person name="Salse J."/>
            <person name="Berges H."/>
            <person name="Guyot R."/>
            <person name="Gouzy J."/>
            <person name="Peret B."/>
        </authorList>
    </citation>
    <scope>NUCLEOTIDE SEQUENCE [LARGE SCALE GENOMIC DNA]</scope>
    <source>
        <strain evidence="2">cv. Amiga</strain>
    </source>
</reference>
<dbReference type="Proteomes" id="UP000447434">
    <property type="component" value="Chromosome 21"/>
</dbReference>
<proteinExistence type="predicted"/>
<sequence>MLRVVTLWLRLARALRRDSCIASSSFWNCSNFLFMNKRASSTLMGSIEDQMKAQINRVQIAIYQEHYRINLLLRKWIN</sequence>